<evidence type="ECO:0000313" key="1">
    <source>
        <dbReference type="EMBL" id="CAA9342431.1"/>
    </source>
</evidence>
<reference evidence="1" key="1">
    <citation type="submission" date="2020-02" db="EMBL/GenBank/DDBJ databases">
        <authorList>
            <person name="Meier V. D."/>
        </authorList>
    </citation>
    <scope>NUCLEOTIDE SEQUENCE</scope>
    <source>
        <strain evidence="1">AVDCRST_MAG56</strain>
    </source>
</reference>
<proteinExistence type="predicted"/>
<organism evidence="1">
    <name type="scientific">uncultured Cytophagales bacterium</name>
    <dbReference type="NCBI Taxonomy" id="158755"/>
    <lineage>
        <taxon>Bacteria</taxon>
        <taxon>Pseudomonadati</taxon>
        <taxon>Bacteroidota</taxon>
        <taxon>Sphingobacteriia</taxon>
        <taxon>Sphingobacteriales</taxon>
        <taxon>environmental samples</taxon>
    </lineage>
</organism>
<sequence>MGAGVALESKQGYVIVFRPKVGAIVGSGVERTLWQMLSEAFGM</sequence>
<protein>
    <submittedName>
        <fullName evidence="1">Uncharacterized protein</fullName>
    </submittedName>
</protein>
<dbReference type="AlphaFoldDB" id="A0A6J4LW47"/>
<gene>
    <name evidence="1" type="ORF">AVDCRST_MAG56-7951</name>
</gene>
<name>A0A6J4LW47_9SPHI</name>
<dbReference type="EMBL" id="CADCTQ010000667">
    <property type="protein sequence ID" value="CAA9342431.1"/>
    <property type="molecule type" value="Genomic_DNA"/>
</dbReference>
<accession>A0A6J4LW47</accession>